<keyword evidence="1" id="KW-1185">Reference proteome</keyword>
<protein>
    <submittedName>
        <fullName evidence="2">Uncharacterized protein</fullName>
    </submittedName>
</protein>
<accession>A0A6P8BKZ5</accession>
<organism evidence="1 2">
    <name type="scientific">Pyricularia grisea</name>
    <name type="common">Crabgrass-specific blast fungus</name>
    <name type="synonym">Magnaporthe grisea</name>
    <dbReference type="NCBI Taxonomy" id="148305"/>
    <lineage>
        <taxon>Eukaryota</taxon>
        <taxon>Fungi</taxon>
        <taxon>Dikarya</taxon>
        <taxon>Ascomycota</taxon>
        <taxon>Pezizomycotina</taxon>
        <taxon>Sordariomycetes</taxon>
        <taxon>Sordariomycetidae</taxon>
        <taxon>Magnaporthales</taxon>
        <taxon>Pyriculariaceae</taxon>
        <taxon>Pyricularia</taxon>
    </lineage>
</organism>
<sequence length="164" mass="18363">MAHVEATTRGWRMRCRARGARLFFERFFEVIKGLGERELVLLRRAKGRQEGCSRWGDGVRDSSDLGCPPEWSWYAGLQKLDRLGMRVLAASEVLRKPAGGQWRDSMGVRAGARITGEVGGANRNYDIICGMNGIGGRSITCRSFALSRNNSLEEGKKEEKINKK</sequence>
<dbReference type="KEGG" id="pgri:PgNI_00510"/>
<reference evidence="2" key="3">
    <citation type="submission" date="2025-08" db="UniProtKB">
        <authorList>
            <consortium name="RefSeq"/>
        </authorList>
    </citation>
    <scope>IDENTIFICATION</scope>
    <source>
        <strain evidence="2">NI907</strain>
    </source>
</reference>
<gene>
    <name evidence="2" type="ORF">PgNI_00510</name>
</gene>
<reference evidence="2" key="2">
    <citation type="submission" date="2019-10" db="EMBL/GenBank/DDBJ databases">
        <authorList>
            <consortium name="NCBI Genome Project"/>
        </authorList>
    </citation>
    <scope>NUCLEOTIDE SEQUENCE</scope>
    <source>
        <strain evidence="2">NI907</strain>
    </source>
</reference>
<proteinExistence type="predicted"/>
<evidence type="ECO:0000313" key="1">
    <source>
        <dbReference type="Proteomes" id="UP000515153"/>
    </source>
</evidence>
<evidence type="ECO:0000313" key="2">
    <source>
        <dbReference type="RefSeq" id="XP_030987786.1"/>
    </source>
</evidence>
<name>A0A6P8BKZ5_PYRGI</name>
<dbReference type="GeneID" id="41955504"/>
<dbReference type="RefSeq" id="XP_030987786.1">
    <property type="nucleotide sequence ID" value="XM_031120590.1"/>
</dbReference>
<dbReference type="AlphaFoldDB" id="A0A6P8BKZ5"/>
<dbReference type="Proteomes" id="UP000515153">
    <property type="component" value="Unplaced"/>
</dbReference>
<reference evidence="2" key="1">
    <citation type="journal article" date="2019" name="Mol. Biol. Evol.">
        <title>Blast fungal genomes show frequent chromosomal changes, gene gains and losses, and effector gene turnover.</title>
        <authorList>
            <person name="Gomez Luciano L.B."/>
            <person name="Jason Tsai I."/>
            <person name="Chuma I."/>
            <person name="Tosa Y."/>
            <person name="Chen Y.H."/>
            <person name="Li J.Y."/>
            <person name="Li M.Y."/>
            <person name="Jade Lu M.Y."/>
            <person name="Nakayashiki H."/>
            <person name="Li W.H."/>
        </authorList>
    </citation>
    <scope>NUCLEOTIDE SEQUENCE</scope>
    <source>
        <strain evidence="2">NI907</strain>
    </source>
</reference>